<dbReference type="PANTHER" id="PTHR10622">
    <property type="entry name" value="HET DOMAIN-CONTAINING PROTEIN"/>
    <property type="match status" value="1"/>
</dbReference>
<evidence type="ECO:0000313" key="2">
    <source>
        <dbReference type="EMBL" id="KIO05373.1"/>
    </source>
</evidence>
<dbReference type="AlphaFoldDB" id="A0A0C3J8L7"/>
<keyword evidence="3" id="KW-1185">Reference proteome</keyword>
<accession>A0A0C3J8L7</accession>
<reference evidence="2 3" key="1">
    <citation type="submission" date="2014-04" db="EMBL/GenBank/DDBJ databases">
        <authorList>
            <consortium name="DOE Joint Genome Institute"/>
            <person name="Kuo A."/>
            <person name="Kohler A."/>
            <person name="Costa M.D."/>
            <person name="Nagy L.G."/>
            <person name="Floudas D."/>
            <person name="Copeland A."/>
            <person name="Barry K.W."/>
            <person name="Cichocki N."/>
            <person name="Veneault-Fourrey C."/>
            <person name="LaButti K."/>
            <person name="Lindquist E.A."/>
            <person name="Lipzen A."/>
            <person name="Lundell T."/>
            <person name="Morin E."/>
            <person name="Murat C."/>
            <person name="Sun H."/>
            <person name="Tunlid A."/>
            <person name="Henrissat B."/>
            <person name="Grigoriev I.V."/>
            <person name="Hibbett D.S."/>
            <person name="Martin F."/>
            <person name="Nordberg H.P."/>
            <person name="Cantor M.N."/>
            <person name="Hua S.X."/>
        </authorList>
    </citation>
    <scope>NUCLEOTIDE SEQUENCE [LARGE SCALE GENOMIC DNA]</scope>
    <source>
        <strain evidence="2 3">Marx 270</strain>
    </source>
</reference>
<reference evidence="3" key="2">
    <citation type="submission" date="2015-01" db="EMBL/GenBank/DDBJ databases">
        <title>Evolutionary Origins and Diversification of the Mycorrhizal Mutualists.</title>
        <authorList>
            <consortium name="DOE Joint Genome Institute"/>
            <consortium name="Mycorrhizal Genomics Consortium"/>
            <person name="Kohler A."/>
            <person name="Kuo A."/>
            <person name="Nagy L.G."/>
            <person name="Floudas D."/>
            <person name="Copeland A."/>
            <person name="Barry K.W."/>
            <person name="Cichocki N."/>
            <person name="Veneault-Fourrey C."/>
            <person name="LaButti K."/>
            <person name="Lindquist E.A."/>
            <person name="Lipzen A."/>
            <person name="Lundell T."/>
            <person name="Morin E."/>
            <person name="Murat C."/>
            <person name="Riley R."/>
            <person name="Ohm R."/>
            <person name="Sun H."/>
            <person name="Tunlid A."/>
            <person name="Henrissat B."/>
            <person name="Grigoriev I.V."/>
            <person name="Hibbett D.S."/>
            <person name="Martin F."/>
        </authorList>
    </citation>
    <scope>NUCLEOTIDE SEQUENCE [LARGE SCALE GENOMIC DNA]</scope>
    <source>
        <strain evidence="3">Marx 270</strain>
    </source>
</reference>
<dbReference type="EMBL" id="KN831967">
    <property type="protein sequence ID" value="KIO05373.1"/>
    <property type="molecule type" value="Genomic_DNA"/>
</dbReference>
<dbReference type="OrthoDB" id="5122891at2759"/>
<sequence>MIWSVVNDVLKTIPLRLLNTHTGVLCNRVAQLSHFRDSPQYSQLLSQASTRDGQQLEAWIREMVTAFFQYASLSHKWGDDEPLLCDVEGVSVYDLVGKAGLAKLQKFCLHALKRDCAWAWSDTCCIDKESSAELLEAIGCMFAWYRQSAITIVHLSDVSNSASLVDSIWFKRGWTLQELLAPHRVLFFTQDWSPYMNCESSDHKTNGVVLKELEKATGIGEWHLQNFQPGTVDARSRLQWASTRSTTRAEDIAYSLFGIFDLHLPVLYGESADKALGRLLLEIISQSGDVSILDW</sequence>
<dbReference type="InterPro" id="IPR010730">
    <property type="entry name" value="HET"/>
</dbReference>
<dbReference type="Pfam" id="PF06985">
    <property type="entry name" value="HET"/>
    <property type="match status" value="1"/>
</dbReference>
<name>A0A0C3J8L7_PISTI</name>
<dbReference type="Proteomes" id="UP000054217">
    <property type="component" value="Unassembled WGS sequence"/>
</dbReference>
<evidence type="ECO:0000313" key="3">
    <source>
        <dbReference type="Proteomes" id="UP000054217"/>
    </source>
</evidence>
<dbReference type="HOGENOM" id="CLU_000288_138_0_1"/>
<protein>
    <recommendedName>
        <fullName evidence="1">Heterokaryon incompatibility domain-containing protein</fullName>
    </recommendedName>
</protein>
<proteinExistence type="predicted"/>
<evidence type="ECO:0000259" key="1">
    <source>
        <dbReference type="Pfam" id="PF06985"/>
    </source>
</evidence>
<gene>
    <name evidence="2" type="ORF">M404DRAFT_141277</name>
</gene>
<feature type="domain" description="Heterokaryon incompatibility" evidence="1">
    <location>
        <begin position="70"/>
        <end position="161"/>
    </location>
</feature>
<dbReference type="InParanoid" id="A0A0C3J8L7"/>
<organism evidence="2 3">
    <name type="scientific">Pisolithus tinctorius Marx 270</name>
    <dbReference type="NCBI Taxonomy" id="870435"/>
    <lineage>
        <taxon>Eukaryota</taxon>
        <taxon>Fungi</taxon>
        <taxon>Dikarya</taxon>
        <taxon>Basidiomycota</taxon>
        <taxon>Agaricomycotina</taxon>
        <taxon>Agaricomycetes</taxon>
        <taxon>Agaricomycetidae</taxon>
        <taxon>Boletales</taxon>
        <taxon>Sclerodermatineae</taxon>
        <taxon>Pisolithaceae</taxon>
        <taxon>Pisolithus</taxon>
    </lineage>
</organism>
<dbReference type="STRING" id="870435.A0A0C3J8L7"/>
<dbReference type="PANTHER" id="PTHR10622:SF10">
    <property type="entry name" value="HET DOMAIN-CONTAINING PROTEIN"/>
    <property type="match status" value="1"/>
</dbReference>
<feature type="non-terminal residue" evidence="2">
    <location>
        <position position="295"/>
    </location>
</feature>